<reference evidence="2 3" key="1">
    <citation type="submission" date="2024-01" db="EMBL/GenBank/DDBJ databases">
        <title>The complete chloroplast genome sequence of Lithospermum erythrorhizon: insights into the phylogenetic relationship among Boraginaceae species and the maternal lineages of purple gromwells.</title>
        <authorList>
            <person name="Okada T."/>
            <person name="Watanabe K."/>
        </authorList>
    </citation>
    <scope>NUCLEOTIDE SEQUENCE [LARGE SCALE GENOMIC DNA]</scope>
</reference>
<dbReference type="Proteomes" id="UP001454036">
    <property type="component" value="Unassembled WGS sequence"/>
</dbReference>
<feature type="compositionally biased region" description="Polar residues" evidence="1">
    <location>
        <begin position="1"/>
        <end position="13"/>
    </location>
</feature>
<dbReference type="AlphaFoldDB" id="A0AAV3QZB3"/>
<protein>
    <submittedName>
        <fullName evidence="2">Uncharacterized protein</fullName>
    </submittedName>
</protein>
<name>A0AAV3QZB3_LITER</name>
<accession>A0AAV3QZB3</accession>
<gene>
    <name evidence="2" type="ORF">LIER_23966</name>
</gene>
<evidence type="ECO:0000256" key="1">
    <source>
        <dbReference type="SAM" id="MobiDB-lite"/>
    </source>
</evidence>
<dbReference type="EMBL" id="BAABME010006867">
    <property type="protein sequence ID" value="GAA0169492.1"/>
    <property type="molecule type" value="Genomic_DNA"/>
</dbReference>
<evidence type="ECO:0000313" key="3">
    <source>
        <dbReference type="Proteomes" id="UP001454036"/>
    </source>
</evidence>
<proteinExistence type="predicted"/>
<keyword evidence="3" id="KW-1185">Reference proteome</keyword>
<sequence length="98" mass="11212">MSKWLDSTDTINGRRSRRKNIPRNISHVPINDTLRRMMQGVEPPINEDMTNLVMMNCMRDRASCTRPNSEEKTVDTVSTTVIDTTDIAEISSKREATE</sequence>
<comment type="caution">
    <text evidence="2">The sequence shown here is derived from an EMBL/GenBank/DDBJ whole genome shotgun (WGS) entry which is preliminary data.</text>
</comment>
<evidence type="ECO:0000313" key="2">
    <source>
        <dbReference type="EMBL" id="GAA0169492.1"/>
    </source>
</evidence>
<organism evidence="2 3">
    <name type="scientific">Lithospermum erythrorhizon</name>
    <name type="common">Purple gromwell</name>
    <name type="synonym">Lithospermum officinale var. erythrorhizon</name>
    <dbReference type="NCBI Taxonomy" id="34254"/>
    <lineage>
        <taxon>Eukaryota</taxon>
        <taxon>Viridiplantae</taxon>
        <taxon>Streptophyta</taxon>
        <taxon>Embryophyta</taxon>
        <taxon>Tracheophyta</taxon>
        <taxon>Spermatophyta</taxon>
        <taxon>Magnoliopsida</taxon>
        <taxon>eudicotyledons</taxon>
        <taxon>Gunneridae</taxon>
        <taxon>Pentapetalae</taxon>
        <taxon>asterids</taxon>
        <taxon>lamiids</taxon>
        <taxon>Boraginales</taxon>
        <taxon>Boraginaceae</taxon>
        <taxon>Boraginoideae</taxon>
        <taxon>Lithospermeae</taxon>
        <taxon>Lithospermum</taxon>
    </lineage>
</organism>
<feature type="region of interest" description="Disordered" evidence="1">
    <location>
        <begin position="1"/>
        <end position="23"/>
    </location>
</feature>